<keyword evidence="7" id="KW-0675">Receptor</keyword>
<dbReference type="AlphaFoldDB" id="A0AAV4I9Q3"/>
<keyword evidence="2" id="KW-0677">Repeat</keyword>
<dbReference type="EMBL" id="BMAT01009467">
    <property type="protein sequence ID" value="GFS06780.1"/>
    <property type="molecule type" value="Genomic_DNA"/>
</dbReference>
<dbReference type="GO" id="GO:0007156">
    <property type="term" value="P:homophilic cell adhesion via plasma membrane adhesion molecules"/>
    <property type="evidence" value="ECO:0007669"/>
    <property type="project" value="InterPro"/>
</dbReference>
<evidence type="ECO:0000256" key="5">
    <source>
        <dbReference type="PROSITE-ProRule" id="PRU00043"/>
    </source>
</evidence>
<evidence type="ECO:0000313" key="8">
    <source>
        <dbReference type="Proteomes" id="UP000762676"/>
    </source>
</evidence>
<gene>
    <name evidence="7" type="ORF">ElyMa_004713300</name>
</gene>
<dbReference type="PROSITE" id="PS50268">
    <property type="entry name" value="CADHERIN_2"/>
    <property type="match status" value="1"/>
</dbReference>
<dbReference type="SUPFAM" id="SSF49313">
    <property type="entry name" value="Cadherin-like"/>
    <property type="match status" value="1"/>
</dbReference>
<dbReference type="PANTHER" id="PTHR24027">
    <property type="entry name" value="CADHERIN-23"/>
    <property type="match status" value="1"/>
</dbReference>
<dbReference type="GO" id="GO:0008013">
    <property type="term" value="F:beta-catenin binding"/>
    <property type="evidence" value="ECO:0007669"/>
    <property type="project" value="TreeGrafter"/>
</dbReference>
<dbReference type="CDD" id="cd11304">
    <property type="entry name" value="Cadherin_repeat"/>
    <property type="match status" value="1"/>
</dbReference>
<dbReference type="InterPro" id="IPR002126">
    <property type="entry name" value="Cadherin-like_dom"/>
</dbReference>
<protein>
    <submittedName>
        <fullName evidence="7">Cadherin EGF LAG seven-pass G-type receptor 2</fullName>
    </submittedName>
</protein>
<keyword evidence="3 5" id="KW-0106">Calcium</keyword>
<evidence type="ECO:0000256" key="1">
    <source>
        <dbReference type="ARBA" id="ARBA00004370"/>
    </source>
</evidence>
<comment type="subcellular location">
    <subcellularLocation>
        <location evidence="1">Membrane</location>
    </subcellularLocation>
</comment>
<keyword evidence="4" id="KW-0472">Membrane</keyword>
<dbReference type="Pfam" id="PF00028">
    <property type="entry name" value="Cadherin"/>
    <property type="match status" value="1"/>
</dbReference>
<accession>A0AAV4I9Q3</accession>
<sequence>MFSLKKNVLLSLYINDDQASQADKPSERYSIAVVVINVTDVNNHAPVMGSRAYNVSITEGVRPGFTLLTVTAKDEDLGDNAVFHFDLDDSSNTFEVVTKGTQGEIHLILPVDREAQEIYVFQVRHKAKLSYTC</sequence>
<dbReference type="GO" id="GO:0016342">
    <property type="term" value="C:catenin complex"/>
    <property type="evidence" value="ECO:0007669"/>
    <property type="project" value="TreeGrafter"/>
</dbReference>
<name>A0AAV4I9Q3_9GAST</name>
<proteinExistence type="predicted"/>
<reference evidence="7 8" key="1">
    <citation type="journal article" date="2021" name="Elife">
        <title>Chloroplast acquisition without the gene transfer in kleptoplastic sea slugs, Plakobranchus ocellatus.</title>
        <authorList>
            <person name="Maeda T."/>
            <person name="Takahashi S."/>
            <person name="Yoshida T."/>
            <person name="Shimamura S."/>
            <person name="Takaki Y."/>
            <person name="Nagai Y."/>
            <person name="Toyoda A."/>
            <person name="Suzuki Y."/>
            <person name="Arimoto A."/>
            <person name="Ishii H."/>
            <person name="Satoh N."/>
            <person name="Nishiyama T."/>
            <person name="Hasebe M."/>
            <person name="Maruyama T."/>
            <person name="Minagawa J."/>
            <person name="Obokata J."/>
            <person name="Shigenobu S."/>
        </authorList>
    </citation>
    <scope>NUCLEOTIDE SEQUENCE [LARGE SCALE GENOMIC DNA]</scope>
</reference>
<comment type="caution">
    <text evidence="7">The sequence shown here is derived from an EMBL/GenBank/DDBJ whole genome shotgun (WGS) entry which is preliminary data.</text>
</comment>
<dbReference type="GO" id="GO:0005509">
    <property type="term" value="F:calcium ion binding"/>
    <property type="evidence" value="ECO:0007669"/>
    <property type="project" value="UniProtKB-UniRule"/>
</dbReference>
<dbReference type="PANTHER" id="PTHR24027:SF438">
    <property type="entry name" value="CADHERIN 23"/>
    <property type="match status" value="1"/>
</dbReference>
<dbReference type="InterPro" id="IPR039808">
    <property type="entry name" value="Cadherin"/>
</dbReference>
<dbReference type="InterPro" id="IPR015919">
    <property type="entry name" value="Cadherin-like_sf"/>
</dbReference>
<feature type="domain" description="Cadherin" evidence="6">
    <location>
        <begin position="49"/>
        <end position="123"/>
    </location>
</feature>
<keyword evidence="8" id="KW-1185">Reference proteome</keyword>
<dbReference type="GO" id="GO:0016477">
    <property type="term" value="P:cell migration"/>
    <property type="evidence" value="ECO:0007669"/>
    <property type="project" value="TreeGrafter"/>
</dbReference>
<evidence type="ECO:0000313" key="7">
    <source>
        <dbReference type="EMBL" id="GFS06780.1"/>
    </source>
</evidence>
<evidence type="ECO:0000256" key="2">
    <source>
        <dbReference type="ARBA" id="ARBA00022737"/>
    </source>
</evidence>
<evidence type="ECO:0000256" key="3">
    <source>
        <dbReference type="ARBA" id="ARBA00022837"/>
    </source>
</evidence>
<evidence type="ECO:0000256" key="4">
    <source>
        <dbReference type="ARBA" id="ARBA00023136"/>
    </source>
</evidence>
<organism evidence="7 8">
    <name type="scientific">Elysia marginata</name>
    <dbReference type="NCBI Taxonomy" id="1093978"/>
    <lineage>
        <taxon>Eukaryota</taxon>
        <taxon>Metazoa</taxon>
        <taxon>Spiralia</taxon>
        <taxon>Lophotrochozoa</taxon>
        <taxon>Mollusca</taxon>
        <taxon>Gastropoda</taxon>
        <taxon>Heterobranchia</taxon>
        <taxon>Euthyneura</taxon>
        <taxon>Panpulmonata</taxon>
        <taxon>Sacoglossa</taxon>
        <taxon>Placobranchoidea</taxon>
        <taxon>Plakobranchidae</taxon>
        <taxon>Elysia</taxon>
    </lineage>
</organism>
<dbReference type="GO" id="GO:0045296">
    <property type="term" value="F:cadherin binding"/>
    <property type="evidence" value="ECO:0007669"/>
    <property type="project" value="TreeGrafter"/>
</dbReference>
<dbReference type="PRINTS" id="PR00205">
    <property type="entry name" value="CADHERIN"/>
</dbReference>
<dbReference type="Gene3D" id="2.60.40.60">
    <property type="entry name" value="Cadherins"/>
    <property type="match status" value="1"/>
</dbReference>
<dbReference type="Proteomes" id="UP000762676">
    <property type="component" value="Unassembled WGS sequence"/>
</dbReference>
<evidence type="ECO:0000259" key="6">
    <source>
        <dbReference type="PROSITE" id="PS50268"/>
    </source>
</evidence>